<gene>
    <name evidence="1" type="ORF">CCUG60884_00846</name>
</gene>
<organism evidence="1 2">
    <name type="scientific">Mycobacteroides salmoniphilum</name>
    <dbReference type="NCBI Taxonomy" id="404941"/>
    <lineage>
        <taxon>Bacteria</taxon>
        <taxon>Bacillati</taxon>
        <taxon>Actinomycetota</taxon>
        <taxon>Actinomycetes</taxon>
        <taxon>Mycobacteriales</taxon>
        <taxon>Mycobacteriaceae</taxon>
        <taxon>Mycobacteroides</taxon>
    </lineage>
</organism>
<dbReference type="STRING" id="404941.GCA_002013645_00445"/>
<dbReference type="SUPFAM" id="SSF141694">
    <property type="entry name" value="AF2212/PG0164-like"/>
    <property type="match status" value="1"/>
</dbReference>
<sequence length="116" mass="12528">MSVGTPAPLLPVRASSTLTFMVEYRNPGTITFEATIEKPEGPGAFVEFPFSVIDTFGVKARVPVRAVFDGSVTYTGSLAPYGGKHLLGVRKDIQEQLSKGPGDRVTVEVRLDTERT</sequence>
<dbReference type="Pfam" id="PF08922">
    <property type="entry name" value="DUF1905"/>
    <property type="match status" value="1"/>
</dbReference>
<evidence type="ECO:0000313" key="2">
    <source>
        <dbReference type="Proteomes" id="UP000294604"/>
    </source>
</evidence>
<name>A0A4R8SYC8_9MYCO</name>
<dbReference type="AlphaFoldDB" id="A0A4R8SYC8"/>
<evidence type="ECO:0000313" key="1">
    <source>
        <dbReference type="EMBL" id="TEA08365.1"/>
    </source>
</evidence>
<evidence type="ECO:0008006" key="3">
    <source>
        <dbReference type="Google" id="ProtNLM"/>
    </source>
</evidence>
<dbReference type="Gene3D" id="2.40.30.100">
    <property type="entry name" value="AF2212/PG0164-like"/>
    <property type="match status" value="1"/>
</dbReference>
<proteinExistence type="predicted"/>
<reference evidence="1 2" key="1">
    <citation type="journal article" date="2019" name="Sci. Rep.">
        <title>Extended insight into the Mycobacterium chelonae-abscessus complex through whole genome sequencing of Mycobacterium salmoniphilum outbreak and Mycobacterium salmoniphilum-like strains.</title>
        <authorList>
            <person name="Behra P.R.K."/>
            <person name="Das S."/>
            <person name="Pettersson B.M.F."/>
            <person name="Shirreff L."/>
            <person name="DuCote T."/>
            <person name="Jacobsson K.G."/>
            <person name="Ennis D.G."/>
            <person name="Kirsebom L.A."/>
        </authorList>
    </citation>
    <scope>NUCLEOTIDE SEQUENCE [LARGE SCALE GENOMIC DNA]</scope>
    <source>
        <strain evidence="1 2">CCUG 60884</strain>
    </source>
</reference>
<comment type="caution">
    <text evidence="1">The sequence shown here is derived from an EMBL/GenBank/DDBJ whole genome shotgun (WGS) entry which is preliminary data.</text>
</comment>
<dbReference type="InterPro" id="IPR037079">
    <property type="entry name" value="AF2212/PG0164-like_sf"/>
</dbReference>
<accession>A0A4R8SYC8</accession>
<protein>
    <recommendedName>
        <fullName evidence="3">DUF1905 domain-containing protein</fullName>
    </recommendedName>
</protein>
<dbReference type="Proteomes" id="UP000294604">
    <property type="component" value="Unassembled WGS sequence"/>
</dbReference>
<dbReference type="EMBL" id="PECL01000006">
    <property type="protein sequence ID" value="TEA08365.1"/>
    <property type="molecule type" value="Genomic_DNA"/>
</dbReference>
<dbReference type="InterPro" id="IPR015018">
    <property type="entry name" value="DUF1905"/>
</dbReference>